<keyword evidence="2" id="KW-1185">Reference proteome</keyword>
<dbReference type="EMBL" id="JAPFFK010000011">
    <property type="protein sequence ID" value="KAJ6734667.1"/>
    <property type="molecule type" value="Genomic_DNA"/>
</dbReference>
<evidence type="ECO:0000313" key="1">
    <source>
        <dbReference type="EMBL" id="KAJ6734667.1"/>
    </source>
</evidence>
<comment type="caution">
    <text evidence="1">The sequence shown here is derived from an EMBL/GenBank/DDBJ whole genome shotgun (WGS) entry which is preliminary data.</text>
</comment>
<reference evidence="1" key="2">
    <citation type="journal article" date="2023" name="Int. J. Mol. Sci.">
        <title>De Novo Assembly and Annotation of 11 Diverse Shrub Willow (Salix) Genomes Reveals Novel Gene Organization in Sex-Linked Regions.</title>
        <authorList>
            <person name="Hyden B."/>
            <person name="Feng K."/>
            <person name="Yates T.B."/>
            <person name="Jawdy S."/>
            <person name="Cereghino C."/>
            <person name="Smart L.B."/>
            <person name="Muchero W."/>
        </authorList>
    </citation>
    <scope>NUCLEOTIDE SEQUENCE</scope>
    <source>
        <tissue evidence="1">Shoot tip</tissue>
    </source>
</reference>
<dbReference type="AlphaFoldDB" id="A0A9Q0ZHL7"/>
<protein>
    <submittedName>
        <fullName evidence="1">Uncharacterized protein</fullName>
    </submittedName>
</protein>
<evidence type="ECO:0000313" key="2">
    <source>
        <dbReference type="Proteomes" id="UP001151532"/>
    </source>
</evidence>
<gene>
    <name evidence="1" type="ORF">OIU79_001855</name>
</gene>
<organism evidence="1 2">
    <name type="scientific">Salix purpurea</name>
    <name type="common">Purple osier willow</name>
    <dbReference type="NCBI Taxonomy" id="77065"/>
    <lineage>
        <taxon>Eukaryota</taxon>
        <taxon>Viridiplantae</taxon>
        <taxon>Streptophyta</taxon>
        <taxon>Embryophyta</taxon>
        <taxon>Tracheophyta</taxon>
        <taxon>Spermatophyta</taxon>
        <taxon>Magnoliopsida</taxon>
        <taxon>eudicotyledons</taxon>
        <taxon>Gunneridae</taxon>
        <taxon>Pentapetalae</taxon>
        <taxon>rosids</taxon>
        <taxon>fabids</taxon>
        <taxon>Malpighiales</taxon>
        <taxon>Salicaceae</taxon>
        <taxon>Saliceae</taxon>
        <taxon>Salix</taxon>
    </lineage>
</organism>
<dbReference type="Proteomes" id="UP001151532">
    <property type="component" value="Chromosome 17"/>
</dbReference>
<sequence>MRGIQVTMHDVLRGFSEVQTDSISFNDDVFGNIFRCKMWTGTRLKAIIVALKITQMIRSLFRLEKESTMSMPQFCHRIRSCYGIRSPGRNGYAMGIGILNFFTLSLKSGEARIISMASFYLMESEF</sequence>
<proteinExistence type="predicted"/>
<reference evidence="1" key="1">
    <citation type="submission" date="2022-11" db="EMBL/GenBank/DDBJ databases">
        <authorList>
            <person name="Hyden B.L."/>
            <person name="Feng K."/>
            <person name="Yates T."/>
            <person name="Jawdy S."/>
            <person name="Smart L.B."/>
            <person name="Muchero W."/>
        </authorList>
    </citation>
    <scope>NUCLEOTIDE SEQUENCE</scope>
    <source>
        <tissue evidence="1">Shoot tip</tissue>
    </source>
</reference>
<accession>A0A9Q0ZHL7</accession>
<name>A0A9Q0ZHL7_SALPP</name>